<evidence type="ECO:0000313" key="1">
    <source>
        <dbReference type="EMBL" id="EFE22412.1"/>
    </source>
</evidence>
<gene>
    <name evidence="1" type="ORF">EDWATA_02584</name>
</gene>
<sequence>MAADFKKTCGLKKACKKDVINLCDRYFLSINLTNISKMRCFHMDIQSF</sequence>
<dbReference type="Proteomes" id="UP000003692">
    <property type="component" value="Unassembled WGS sequence"/>
</dbReference>
<reference evidence="1 2" key="1">
    <citation type="submission" date="2010-02" db="EMBL/GenBank/DDBJ databases">
        <authorList>
            <person name="Weinstock G."/>
            <person name="Sodergren E."/>
            <person name="Clifton S."/>
            <person name="Fulton L."/>
            <person name="Fulton B."/>
            <person name="Courtney L."/>
            <person name="Fronick C."/>
            <person name="Harrison M."/>
            <person name="Strong C."/>
            <person name="Farmer C."/>
            <person name="Delahaunty K."/>
            <person name="Markovic C."/>
            <person name="Hall O."/>
            <person name="Minx P."/>
            <person name="Tomlinson C."/>
            <person name="Mitreva M."/>
            <person name="Nelson J."/>
            <person name="Hou S."/>
            <person name="Wollam A."/>
            <person name="Pepin K.H."/>
            <person name="Johnson M."/>
            <person name="Bhonagiri V."/>
            <person name="Zhang X."/>
            <person name="Suruliraj S."/>
            <person name="Warren W."/>
            <person name="Chinwalla A."/>
            <person name="Mardis E.R."/>
            <person name="Wilson R.K."/>
        </authorList>
    </citation>
    <scope>NUCLEOTIDE SEQUENCE [LARGE SCALE GENOMIC DNA]</scope>
    <source>
        <strain evidence="1 2">ATCC 23685</strain>
    </source>
</reference>
<organism evidence="1 2">
    <name type="scientific">Edwardsiella tarda ATCC 23685</name>
    <dbReference type="NCBI Taxonomy" id="500638"/>
    <lineage>
        <taxon>Bacteria</taxon>
        <taxon>Pseudomonadati</taxon>
        <taxon>Pseudomonadota</taxon>
        <taxon>Gammaproteobacteria</taxon>
        <taxon>Enterobacterales</taxon>
        <taxon>Hafniaceae</taxon>
        <taxon>Edwardsiella</taxon>
    </lineage>
</organism>
<name>D4F750_EDWTA</name>
<comment type="caution">
    <text evidence="1">The sequence shown here is derived from an EMBL/GenBank/DDBJ whole genome shotgun (WGS) entry which is preliminary data.</text>
</comment>
<evidence type="ECO:0000313" key="2">
    <source>
        <dbReference type="Proteomes" id="UP000003692"/>
    </source>
</evidence>
<accession>D4F750</accession>
<protein>
    <submittedName>
        <fullName evidence="1">Uncharacterized protein</fullName>
    </submittedName>
</protein>
<dbReference type="EMBL" id="ADGK01000222">
    <property type="protein sequence ID" value="EFE22412.1"/>
    <property type="molecule type" value="Genomic_DNA"/>
</dbReference>
<dbReference type="AlphaFoldDB" id="D4F750"/>
<dbReference type="HOGENOM" id="CLU_3152246_0_0_6"/>
<proteinExistence type="predicted"/>